<evidence type="ECO:0000256" key="5">
    <source>
        <dbReference type="ARBA" id="ARBA00022989"/>
    </source>
</evidence>
<dbReference type="PANTHER" id="PTHR43744:SF12">
    <property type="entry name" value="ABC TRANSPORTER PERMEASE PROTEIN MG189-RELATED"/>
    <property type="match status" value="1"/>
</dbReference>
<evidence type="ECO:0000256" key="2">
    <source>
        <dbReference type="ARBA" id="ARBA00022448"/>
    </source>
</evidence>
<gene>
    <name evidence="9" type="ORF">BWR60_07010</name>
</gene>
<accession>A0A211ZRT5</accession>
<evidence type="ECO:0000256" key="4">
    <source>
        <dbReference type="ARBA" id="ARBA00022692"/>
    </source>
</evidence>
<dbReference type="InterPro" id="IPR000515">
    <property type="entry name" value="MetI-like"/>
</dbReference>
<feature type="transmembrane region" description="Helical" evidence="7">
    <location>
        <begin position="25"/>
        <end position="50"/>
    </location>
</feature>
<dbReference type="OrthoDB" id="9815445at2"/>
<dbReference type="GO" id="GO:0005886">
    <property type="term" value="C:plasma membrane"/>
    <property type="evidence" value="ECO:0007669"/>
    <property type="project" value="UniProtKB-SubCell"/>
</dbReference>
<reference evidence="10" key="1">
    <citation type="submission" date="2017-05" db="EMBL/GenBank/DDBJ databases">
        <authorList>
            <person name="Macchi M."/>
            <person name="Festa S."/>
            <person name="Coppotelli B.M."/>
            <person name="Morelli I.S."/>
        </authorList>
    </citation>
    <scope>NUCLEOTIDE SEQUENCE [LARGE SCALE GENOMIC DNA]</scope>
    <source>
        <strain evidence="10">I</strain>
    </source>
</reference>
<dbReference type="Gene3D" id="1.10.3720.10">
    <property type="entry name" value="MetI-like"/>
    <property type="match status" value="1"/>
</dbReference>
<dbReference type="GO" id="GO:0055085">
    <property type="term" value="P:transmembrane transport"/>
    <property type="evidence" value="ECO:0007669"/>
    <property type="project" value="InterPro"/>
</dbReference>
<comment type="subcellular location">
    <subcellularLocation>
        <location evidence="1 7">Cell membrane</location>
        <topology evidence="1 7">Multi-pass membrane protein</topology>
    </subcellularLocation>
</comment>
<feature type="transmembrane region" description="Helical" evidence="7">
    <location>
        <begin position="257"/>
        <end position="276"/>
    </location>
</feature>
<feature type="transmembrane region" description="Helical" evidence="7">
    <location>
        <begin position="85"/>
        <end position="108"/>
    </location>
</feature>
<name>A0A211ZRT5_9PROT</name>
<feature type="transmembrane region" description="Helical" evidence="7">
    <location>
        <begin position="197"/>
        <end position="216"/>
    </location>
</feature>
<evidence type="ECO:0000313" key="10">
    <source>
        <dbReference type="Proteomes" id="UP000196655"/>
    </source>
</evidence>
<evidence type="ECO:0000256" key="1">
    <source>
        <dbReference type="ARBA" id="ARBA00004651"/>
    </source>
</evidence>
<keyword evidence="10" id="KW-1185">Reference proteome</keyword>
<dbReference type="PROSITE" id="PS50928">
    <property type="entry name" value="ABC_TM1"/>
    <property type="match status" value="1"/>
</dbReference>
<sequence>MTDAAVSLAGAAARARPFRLRFGSLGFYAALAIGGMVWTAPLIILVFTALKSAGDFAQNGAFALPQSLEFGNFAKAWAIGIQTYFWNSLVLTVLKVPAGVFICSLAAFALTKMKMRGGGLVFTIFLLGMIVPMQMTLVPLTLLYQRLDLIDSLPGLFFLYLGFGLPLGILVLRGFFRSIPAEMIEAARIDGCSWWGVYRRVVMPLATPAVVSLLILDGIATWNEFILAQIFIRTEAQRTLPLGVVQFSTEFSTAYDLLAAGQLITIAPLLLLYLFFQRYFVHGMAGAVK</sequence>
<dbReference type="EMBL" id="NHON01000009">
    <property type="protein sequence ID" value="OWJ67949.1"/>
    <property type="molecule type" value="Genomic_DNA"/>
</dbReference>
<dbReference type="Proteomes" id="UP000196655">
    <property type="component" value="Unassembled WGS sequence"/>
</dbReference>
<proteinExistence type="inferred from homology"/>
<dbReference type="SUPFAM" id="SSF161098">
    <property type="entry name" value="MetI-like"/>
    <property type="match status" value="1"/>
</dbReference>
<dbReference type="PANTHER" id="PTHR43744">
    <property type="entry name" value="ABC TRANSPORTER PERMEASE PROTEIN MG189-RELATED-RELATED"/>
    <property type="match status" value="1"/>
</dbReference>
<feature type="transmembrane region" description="Helical" evidence="7">
    <location>
        <begin position="156"/>
        <end position="176"/>
    </location>
</feature>
<dbReference type="InterPro" id="IPR035906">
    <property type="entry name" value="MetI-like_sf"/>
</dbReference>
<evidence type="ECO:0000313" key="9">
    <source>
        <dbReference type="EMBL" id="OWJ67949.1"/>
    </source>
</evidence>
<evidence type="ECO:0000256" key="6">
    <source>
        <dbReference type="ARBA" id="ARBA00023136"/>
    </source>
</evidence>
<protein>
    <submittedName>
        <fullName evidence="9">ABC transporter permease</fullName>
    </submittedName>
</protein>
<dbReference type="Pfam" id="PF00528">
    <property type="entry name" value="BPD_transp_1"/>
    <property type="match status" value="1"/>
</dbReference>
<keyword evidence="4 7" id="KW-0812">Transmembrane</keyword>
<evidence type="ECO:0000256" key="3">
    <source>
        <dbReference type="ARBA" id="ARBA00022475"/>
    </source>
</evidence>
<dbReference type="AlphaFoldDB" id="A0A211ZRT5"/>
<keyword evidence="5 7" id="KW-1133">Transmembrane helix</keyword>
<dbReference type="RefSeq" id="WP_088150296.1">
    <property type="nucleotide sequence ID" value="NZ_NHON01000009.1"/>
</dbReference>
<comment type="similarity">
    <text evidence="7">Belongs to the binding-protein-dependent transport system permease family.</text>
</comment>
<comment type="caution">
    <text evidence="9">The sequence shown here is derived from an EMBL/GenBank/DDBJ whole genome shotgun (WGS) entry which is preliminary data.</text>
</comment>
<keyword evidence="2 7" id="KW-0813">Transport</keyword>
<organism evidence="9 10">
    <name type="scientific">Inquilinus limosus</name>
    <dbReference type="NCBI Taxonomy" id="171674"/>
    <lineage>
        <taxon>Bacteria</taxon>
        <taxon>Pseudomonadati</taxon>
        <taxon>Pseudomonadota</taxon>
        <taxon>Alphaproteobacteria</taxon>
        <taxon>Rhodospirillales</taxon>
        <taxon>Rhodospirillaceae</taxon>
        <taxon>Inquilinus</taxon>
    </lineage>
</organism>
<feature type="transmembrane region" description="Helical" evidence="7">
    <location>
        <begin position="120"/>
        <end position="144"/>
    </location>
</feature>
<keyword evidence="3" id="KW-1003">Cell membrane</keyword>
<evidence type="ECO:0000259" key="8">
    <source>
        <dbReference type="PROSITE" id="PS50928"/>
    </source>
</evidence>
<keyword evidence="6 7" id="KW-0472">Membrane</keyword>
<evidence type="ECO:0000256" key="7">
    <source>
        <dbReference type="RuleBase" id="RU363032"/>
    </source>
</evidence>
<dbReference type="CDD" id="cd06261">
    <property type="entry name" value="TM_PBP2"/>
    <property type="match status" value="1"/>
</dbReference>
<dbReference type="STRING" id="1122125.GCA_000423185_02394"/>
<feature type="domain" description="ABC transmembrane type-1" evidence="8">
    <location>
        <begin position="85"/>
        <end position="276"/>
    </location>
</feature>